<evidence type="ECO:0000256" key="1">
    <source>
        <dbReference type="SAM" id="SignalP"/>
    </source>
</evidence>
<dbReference type="InParanoid" id="K0KWK9"/>
<comment type="caution">
    <text evidence="2">The sequence shown here is derived from an EMBL/GenBank/DDBJ whole genome shotgun (WGS) entry which is preliminary data.</text>
</comment>
<reference evidence="2 3" key="1">
    <citation type="journal article" date="2012" name="Eukaryot. Cell">
        <title>Draft genome sequence of Wickerhamomyces ciferrii NRRL Y-1031 F-60-10.</title>
        <authorList>
            <person name="Schneider J."/>
            <person name="Andrea H."/>
            <person name="Blom J."/>
            <person name="Jaenicke S."/>
            <person name="Ruckert C."/>
            <person name="Schorsch C."/>
            <person name="Szczepanowski R."/>
            <person name="Farwick M."/>
            <person name="Goesmann A."/>
            <person name="Puhler A."/>
            <person name="Schaffer S."/>
            <person name="Tauch A."/>
            <person name="Kohler T."/>
            <person name="Brinkrolf K."/>
        </authorList>
    </citation>
    <scope>NUCLEOTIDE SEQUENCE [LARGE SCALE GENOMIC DNA]</scope>
    <source>
        <strain evidence="3">ATCC 14091 / BCRC 22168 / CBS 111 / JCM 3599 / NBRC 0793 / NRRL Y-1031 F-60-10</strain>
    </source>
</reference>
<feature type="chain" id="PRO_5003838031" evidence="1">
    <location>
        <begin position="25"/>
        <end position="149"/>
    </location>
</feature>
<dbReference type="EMBL" id="CAIF01000216">
    <property type="protein sequence ID" value="CCH45884.1"/>
    <property type="molecule type" value="Genomic_DNA"/>
</dbReference>
<keyword evidence="3" id="KW-1185">Reference proteome</keyword>
<feature type="signal peptide" evidence="1">
    <location>
        <begin position="1"/>
        <end position="24"/>
    </location>
</feature>
<accession>K0KWK9</accession>
<keyword evidence="1" id="KW-0732">Signal</keyword>
<gene>
    <name evidence="2" type="ORF">BN7_5471</name>
</gene>
<dbReference type="Proteomes" id="UP000009328">
    <property type="component" value="Unassembled WGS sequence"/>
</dbReference>
<dbReference type="AlphaFoldDB" id="K0KWK9"/>
<name>K0KWK9_WICCF</name>
<sequence length="149" mass="16755">MQITRLTNVVVVLFLSIVAMTLEANLTRFADCISYYSNEDYTYNIEQGVIAVFPENDRVIDRRGVDSVVFRCAQMIGAPGCFYLRQNSHPAYTPVQALTGVQLLEQTIEGVISLVEDPRTNTNNRTGTLESRRDTAYYGFGGFSTEQKH</sequence>
<proteinExistence type="predicted"/>
<dbReference type="HOGENOM" id="CLU_146893_0_0_1"/>
<protein>
    <submittedName>
        <fullName evidence="2">Secreted protein</fullName>
    </submittedName>
</protein>
<evidence type="ECO:0000313" key="2">
    <source>
        <dbReference type="EMBL" id="CCH45884.1"/>
    </source>
</evidence>
<evidence type="ECO:0000313" key="3">
    <source>
        <dbReference type="Proteomes" id="UP000009328"/>
    </source>
</evidence>
<organism evidence="2 3">
    <name type="scientific">Wickerhamomyces ciferrii (strain ATCC 14091 / BCRC 22168 / CBS 111 / JCM 3599 / NBRC 0793 / NRRL Y-1031 F-60-10)</name>
    <name type="common">Yeast</name>
    <name type="synonym">Pichia ciferrii</name>
    <dbReference type="NCBI Taxonomy" id="1206466"/>
    <lineage>
        <taxon>Eukaryota</taxon>
        <taxon>Fungi</taxon>
        <taxon>Dikarya</taxon>
        <taxon>Ascomycota</taxon>
        <taxon>Saccharomycotina</taxon>
        <taxon>Saccharomycetes</taxon>
        <taxon>Phaffomycetales</taxon>
        <taxon>Wickerhamomycetaceae</taxon>
        <taxon>Wickerhamomyces</taxon>
    </lineage>
</organism>